<organism evidence="11">
    <name type="scientific">Tanacetum cinerariifolium</name>
    <name type="common">Dalmatian daisy</name>
    <name type="synonym">Chrysanthemum cinerariifolium</name>
    <dbReference type="NCBI Taxonomy" id="118510"/>
    <lineage>
        <taxon>Eukaryota</taxon>
        <taxon>Viridiplantae</taxon>
        <taxon>Streptophyta</taxon>
        <taxon>Embryophyta</taxon>
        <taxon>Tracheophyta</taxon>
        <taxon>Spermatophyta</taxon>
        <taxon>Magnoliopsida</taxon>
        <taxon>eudicotyledons</taxon>
        <taxon>Gunneridae</taxon>
        <taxon>Pentapetalae</taxon>
        <taxon>asterids</taxon>
        <taxon>campanulids</taxon>
        <taxon>Asterales</taxon>
        <taxon>Asteraceae</taxon>
        <taxon>Asteroideae</taxon>
        <taxon>Anthemideae</taxon>
        <taxon>Anthemidinae</taxon>
        <taxon>Tanacetum</taxon>
    </lineage>
</organism>
<keyword evidence="6" id="KW-0229">DNA integration</keyword>
<dbReference type="SUPFAM" id="SSF53098">
    <property type="entry name" value="Ribonuclease H-like"/>
    <property type="match status" value="1"/>
</dbReference>
<dbReference type="Gene3D" id="3.30.420.10">
    <property type="entry name" value="Ribonuclease H-like superfamily/Ribonuclease H"/>
    <property type="match status" value="1"/>
</dbReference>
<name>A0A699HH62_TANCI</name>
<dbReference type="PANTHER" id="PTHR42648">
    <property type="entry name" value="TRANSPOSASE, PUTATIVE-RELATED"/>
    <property type="match status" value="1"/>
</dbReference>
<reference evidence="11" key="1">
    <citation type="journal article" date="2019" name="Sci. Rep.">
        <title>Draft genome of Tanacetum cinerariifolium, the natural source of mosquito coil.</title>
        <authorList>
            <person name="Yamashiro T."/>
            <person name="Shiraishi A."/>
            <person name="Satake H."/>
            <person name="Nakayama K."/>
        </authorList>
    </citation>
    <scope>NUCLEOTIDE SEQUENCE</scope>
</reference>
<gene>
    <name evidence="11" type="ORF">Tci_401025</name>
</gene>
<keyword evidence="9" id="KW-0233">DNA recombination</keyword>
<evidence type="ECO:0000256" key="1">
    <source>
        <dbReference type="ARBA" id="ARBA00022722"/>
    </source>
</evidence>
<keyword evidence="8" id="KW-0808">Transferase</keyword>
<dbReference type="GO" id="GO:0003887">
    <property type="term" value="F:DNA-directed DNA polymerase activity"/>
    <property type="evidence" value="ECO:0007669"/>
    <property type="project" value="UniProtKB-KW"/>
</dbReference>
<accession>A0A699HH62</accession>
<dbReference type="GO" id="GO:0015074">
    <property type="term" value="P:DNA integration"/>
    <property type="evidence" value="ECO:0007669"/>
    <property type="project" value="UniProtKB-KW"/>
</dbReference>
<evidence type="ECO:0000256" key="9">
    <source>
        <dbReference type="ARBA" id="ARBA00023172"/>
    </source>
</evidence>
<evidence type="ECO:0000256" key="4">
    <source>
        <dbReference type="ARBA" id="ARBA00022801"/>
    </source>
</evidence>
<dbReference type="InterPro" id="IPR039537">
    <property type="entry name" value="Retrotran_Ty1/copia-like"/>
</dbReference>
<evidence type="ECO:0000256" key="7">
    <source>
        <dbReference type="ARBA" id="ARBA00022918"/>
    </source>
</evidence>
<dbReference type="AlphaFoldDB" id="A0A699HH62"/>
<keyword evidence="7" id="KW-0695">RNA-directed DNA polymerase</keyword>
<keyword evidence="3" id="KW-0255">Endonuclease</keyword>
<dbReference type="InterPro" id="IPR057670">
    <property type="entry name" value="SH3_retrovirus"/>
</dbReference>
<keyword evidence="8" id="KW-0548">Nucleotidyltransferase</keyword>
<dbReference type="GO" id="GO:0016787">
    <property type="term" value="F:hydrolase activity"/>
    <property type="evidence" value="ECO:0007669"/>
    <property type="project" value="UniProtKB-KW"/>
</dbReference>
<dbReference type="GO" id="GO:0004519">
    <property type="term" value="F:endonuclease activity"/>
    <property type="evidence" value="ECO:0007669"/>
    <property type="project" value="UniProtKB-KW"/>
</dbReference>
<evidence type="ECO:0000313" key="11">
    <source>
        <dbReference type="EMBL" id="GEY29051.1"/>
    </source>
</evidence>
<evidence type="ECO:0000256" key="6">
    <source>
        <dbReference type="ARBA" id="ARBA00022908"/>
    </source>
</evidence>
<protein>
    <submittedName>
        <fullName evidence="11">Retrovirus-related Pol polyprotein from transposon TNT 1-94</fullName>
    </submittedName>
</protein>
<proteinExistence type="predicted"/>
<evidence type="ECO:0000259" key="10">
    <source>
        <dbReference type="Pfam" id="PF25597"/>
    </source>
</evidence>
<keyword evidence="4" id="KW-0378">Hydrolase</keyword>
<keyword evidence="5" id="KW-0460">Magnesium</keyword>
<dbReference type="GO" id="GO:0003964">
    <property type="term" value="F:RNA-directed DNA polymerase activity"/>
    <property type="evidence" value="ECO:0007669"/>
    <property type="project" value="UniProtKB-KW"/>
</dbReference>
<dbReference type="GO" id="GO:0046872">
    <property type="term" value="F:metal ion binding"/>
    <property type="evidence" value="ECO:0007669"/>
    <property type="project" value="UniProtKB-KW"/>
</dbReference>
<dbReference type="PANTHER" id="PTHR42648:SF11">
    <property type="entry name" value="TRANSPOSON TY4-P GAG-POL POLYPROTEIN"/>
    <property type="match status" value="1"/>
</dbReference>
<evidence type="ECO:0000256" key="3">
    <source>
        <dbReference type="ARBA" id="ARBA00022759"/>
    </source>
</evidence>
<evidence type="ECO:0000256" key="2">
    <source>
        <dbReference type="ARBA" id="ARBA00022723"/>
    </source>
</evidence>
<dbReference type="Pfam" id="PF25597">
    <property type="entry name" value="SH3_retrovirus"/>
    <property type="match status" value="1"/>
</dbReference>
<keyword evidence="2" id="KW-0479">Metal-binding</keyword>
<keyword evidence="8" id="KW-0239">DNA-directed DNA polymerase</keyword>
<keyword evidence="1" id="KW-0540">Nuclease</keyword>
<sequence>MEYTCYGMRNKADPDTMSMYDLYNNLKVYEPEVKEMSSSNSSTQNMDFVSSSNNNNTNGAVNTALGVYTFSTQVNTTNIDNLSNAVIYAFLSSQPSSPQLVNEDLEQIHPDDLEEIYLRWKMVMLTMRAIRFLKKTGRKLTVNGNDTIGFDKSNENFMPSKLELSYIGLDKFVDKPVVENCDAKTSETKPKDIRKNNDAPIIKEWVSDDEEEEITQPKIKYKTVKPSIPKIEFVKPKQPEKKARKIVKQENPQMDLQDKGVIHSGCSRHMTKNMSYLTGYEEIDGGYFTFGGNPKGGKITGKAKRRNRTLIEAARTRLADSKLPTSFWAEAFNIACYVQNRVLVVKPHNKTIYELFHGRTPALSFMKPFVCLVTILITLDHLGKFDGMADEGFFVRYSMNSKAIRVFNSRKRIVEENLHIRFSENTPNVLGSGPYWLFDIDTLTRTMNYEPVVAGTQSNGFAGTKACDNVGRARKEKEHVKDYILLPLWAADPLFSKIQRVLKMMDSNLQLIVERRLMRIQVKEVNAEIKSMMIMLTTNNINAASTNGVNVFSENISNKLPFDPNMPVLEDIRTFDFSSDHVDDDE</sequence>
<dbReference type="GO" id="GO:0003676">
    <property type="term" value="F:nucleic acid binding"/>
    <property type="evidence" value="ECO:0007669"/>
    <property type="project" value="InterPro"/>
</dbReference>
<comment type="caution">
    <text evidence="11">The sequence shown here is derived from an EMBL/GenBank/DDBJ whole genome shotgun (WGS) entry which is preliminary data.</text>
</comment>
<dbReference type="InterPro" id="IPR012337">
    <property type="entry name" value="RNaseH-like_sf"/>
</dbReference>
<feature type="domain" description="Retroviral polymerase SH3-like" evidence="10">
    <location>
        <begin position="371"/>
        <end position="426"/>
    </location>
</feature>
<dbReference type="InterPro" id="IPR036397">
    <property type="entry name" value="RNaseH_sf"/>
</dbReference>
<evidence type="ECO:0000256" key="5">
    <source>
        <dbReference type="ARBA" id="ARBA00022842"/>
    </source>
</evidence>
<dbReference type="GO" id="GO:0006310">
    <property type="term" value="P:DNA recombination"/>
    <property type="evidence" value="ECO:0007669"/>
    <property type="project" value="UniProtKB-KW"/>
</dbReference>
<dbReference type="EMBL" id="BKCJ010166458">
    <property type="protein sequence ID" value="GEY29051.1"/>
    <property type="molecule type" value="Genomic_DNA"/>
</dbReference>
<evidence type="ECO:0000256" key="8">
    <source>
        <dbReference type="ARBA" id="ARBA00022932"/>
    </source>
</evidence>